<protein>
    <recommendedName>
        <fullName evidence="2">DUF4283 domain-containing protein</fullName>
    </recommendedName>
</protein>
<evidence type="ECO:0000313" key="4">
    <source>
        <dbReference type="Proteomes" id="UP001371456"/>
    </source>
</evidence>
<comment type="caution">
    <text evidence="3">The sequence shown here is derived from an EMBL/GenBank/DDBJ whole genome shotgun (WGS) entry which is preliminary data.</text>
</comment>
<dbReference type="InterPro" id="IPR025558">
    <property type="entry name" value="DUF4283"/>
</dbReference>
<dbReference type="Pfam" id="PF14111">
    <property type="entry name" value="DUF4283"/>
    <property type="match status" value="1"/>
</dbReference>
<proteinExistence type="predicted"/>
<feature type="region of interest" description="Disordered" evidence="1">
    <location>
        <begin position="84"/>
        <end position="118"/>
    </location>
</feature>
<evidence type="ECO:0000313" key="3">
    <source>
        <dbReference type="EMBL" id="KAK6794454.1"/>
    </source>
</evidence>
<gene>
    <name evidence="3" type="ORF">RDI58_007907</name>
</gene>
<dbReference type="Proteomes" id="UP001371456">
    <property type="component" value="Unassembled WGS sequence"/>
</dbReference>
<organism evidence="3 4">
    <name type="scientific">Solanum bulbocastanum</name>
    <name type="common">Wild potato</name>
    <dbReference type="NCBI Taxonomy" id="147425"/>
    <lineage>
        <taxon>Eukaryota</taxon>
        <taxon>Viridiplantae</taxon>
        <taxon>Streptophyta</taxon>
        <taxon>Embryophyta</taxon>
        <taxon>Tracheophyta</taxon>
        <taxon>Spermatophyta</taxon>
        <taxon>Magnoliopsida</taxon>
        <taxon>eudicotyledons</taxon>
        <taxon>Gunneridae</taxon>
        <taxon>Pentapetalae</taxon>
        <taxon>asterids</taxon>
        <taxon>lamiids</taxon>
        <taxon>Solanales</taxon>
        <taxon>Solanaceae</taxon>
        <taxon>Solanoideae</taxon>
        <taxon>Solaneae</taxon>
        <taxon>Solanum</taxon>
    </lineage>
</organism>
<reference evidence="3 4" key="1">
    <citation type="submission" date="2024-02" db="EMBL/GenBank/DDBJ databases">
        <title>de novo genome assembly of Solanum bulbocastanum strain 11H21.</title>
        <authorList>
            <person name="Hosaka A.J."/>
        </authorList>
    </citation>
    <scope>NUCLEOTIDE SEQUENCE [LARGE SCALE GENOMIC DNA]</scope>
    <source>
        <tissue evidence="3">Young leaves</tissue>
    </source>
</reference>
<evidence type="ECO:0000259" key="2">
    <source>
        <dbReference type="Pfam" id="PF14111"/>
    </source>
</evidence>
<name>A0AAN8YI49_SOLBU</name>
<feature type="domain" description="DUF4283" evidence="2">
    <location>
        <begin position="23"/>
        <end position="66"/>
    </location>
</feature>
<sequence length="130" mass="14646">MIGDTSVLEKDLSSRCLSTQEIETPTLNEVRRWACNTWKVAGSLNVFAMNDGMFLFQLPSKKITEHNTFKQIGEQCSGYIETRGNVSKKPSALGKNKGERRREVDSTGDRSGQWRYGVHNLDMGESSSHF</sequence>
<dbReference type="EMBL" id="JBANQN010000003">
    <property type="protein sequence ID" value="KAK6794454.1"/>
    <property type="molecule type" value="Genomic_DNA"/>
</dbReference>
<evidence type="ECO:0000256" key="1">
    <source>
        <dbReference type="SAM" id="MobiDB-lite"/>
    </source>
</evidence>
<dbReference type="AlphaFoldDB" id="A0AAN8YI49"/>
<accession>A0AAN8YI49</accession>
<feature type="compositionally biased region" description="Basic and acidic residues" evidence="1">
    <location>
        <begin position="96"/>
        <end position="108"/>
    </location>
</feature>
<keyword evidence="4" id="KW-1185">Reference proteome</keyword>